<dbReference type="PROSITE" id="PS50112">
    <property type="entry name" value="PAS"/>
    <property type="match status" value="1"/>
</dbReference>
<dbReference type="CDD" id="cd00130">
    <property type="entry name" value="PAS"/>
    <property type="match status" value="1"/>
</dbReference>
<feature type="domain" description="PAS" evidence="10">
    <location>
        <begin position="327"/>
        <end position="372"/>
    </location>
</feature>
<keyword evidence="11" id="KW-0067">ATP-binding</keyword>
<dbReference type="CDD" id="cd16922">
    <property type="entry name" value="HATPase_EvgS-ArcB-TorS-like"/>
    <property type="match status" value="1"/>
</dbReference>
<dbReference type="PROSITE" id="PS50109">
    <property type="entry name" value="HIS_KIN"/>
    <property type="match status" value="1"/>
</dbReference>
<keyword evidence="5" id="KW-0418">Kinase</keyword>
<dbReference type="InterPro" id="IPR003661">
    <property type="entry name" value="HisK_dim/P_dom"/>
</dbReference>
<dbReference type="PRINTS" id="PR00344">
    <property type="entry name" value="BCTRLSENSOR"/>
</dbReference>
<sequence>MPSRTQVNWHWFALLIAFTLLVALGWQGQRTQQAVLDSNLSVSRSLQIITATQSMLSSLQDIETGSRGFVLTGKRAYLEPYEFGLRAIEKQRRELQALLDGRAFPDQRWFAQLDRNVAERLVIAAGNIQARRDLGLDGAAEHLEQAGGKEIMDRLRALLAAAEGYERQQLAAANRAVADTLTHSRQLVVVGGLLVALLFLASLWAIRRNLQIRQALAQQAQAGEARLGALLQAIPDTLYAVDNQRQVSALTHPSDSRGPAPAAIEPLLAELVQQADQAQRRSQTTWCELDHRRTFEVRLAPTGLGDHLAIARDITELQRSRDSLEDQQVFLRRVVDTDENVIFVRDEQGRFLLCNSAFAALLDCPPGAIEGRRSEDIAGAERLLPLLQGEAELLCGSGELRLNEVGLVDSQGDERWLQVVKRPMTMLNGACHVVTVAVDMSLRRRMEQMKTEFISTVSHELRTPLTAIRGALGMLVGGVAGVIDDGARPLLDIAHKNSERLVRLINDILDIEKLEAGRLSFHFARCDAQTLTEQALVDLKPYADEHGVRLEWHVADGPTRTEVNLDPDRFTQVLANLLSNAIKHSPAGGNVSVVLSNPGDGLEISVQDQGPGIPENFRARIFERFAQADSSDARKRGGTGLGLAITRSLVEQMHGRIGFESEEGRGARFWLRLPLAHQQADASPAAKAQPGVAQPSSRARILVLEPDALAADQLATALQHQGYQTLIADTAAAARELLAEFSIQALTLSPVLSDEDSIAFLQNLRSQSAFRRLPVLIVSLQPQRRDNDDGMLRGGAVGVIDWLHKPIDPSRVMDVVRTCLVSRGARPRILHVEDDEDLQALLARLVAPLEIDLDGAGSLAEARALLEQQHFDLAIIDLMLPDGDGSELFDELARREPPPPVIIFSALDAPVHDSRLALRQLVKSRHNGSELAALIQQLLQHWPPGQAHSIEEANT</sequence>
<dbReference type="Pfam" id="PF02518">
    <property type="entry name" value="HATPase_c"/>
    <property type="match status" value="1"/>
</dbReference>
<dbReference type="InterPro" id="IPR036097">
    <property type="entry name" value="HisK_dim/P_sf"/>
</dbReference>
<evidence type="ECO:0000256" key="5">
    <source>
        <dbReference type="ARBA" id="ARBA00022777"/>
    </source>
</evidence>
<dbReference type="InterPro" id="IPR007891">
    <property type="entry name" value="CHASE3"/>
</dbReference>
<dbReference type="Gene3D" id="3.30.450.20">
    <property type="entry name" value="PAS domain"/>
    <property type="match status" value="1"/>
</dbReference>
<dbReference type="Proteomes" id="UP001467669">
    <property type="component" value="Unassembled WGS sequence"/>
</dbReference>
<dbReference type="InterPro" id="IPR036890">
    <property type="entry name" value="HATPase_C_sf"/>
</dbReference>
<dbReference type="EC" id="2.7.13.3" evidence="2"/>
<feature type="transmembrane region" description="Helical" evidence="7">
    <location>
        <begin position="187"/>
        <end position="206"/>
    </location>
</feature>
<keyword evidence="12" id="KW-1185">Reference proteome</keyword>
<dbReference type="PANTHER" id="PTHR43047:SF72">
    <property type="entry name" value="OSMOSENSING HISTIDINE PROTEIN KINASE SLN1"/>
    <property type="match status" value="1"/>
</dbReference>
<evidence type="ECO:0000256" key="4">
    <source>
        <dbReference type="ARBA" id="ARBA00022679"/>
    </source>
</evidence>
<dbReference type="Gene3D" id="1.10.287.130">
    <property type="match status" value="1"/>
</dbReference>
<protein>
    <recommendedName>
        <fullName evidence="2">histidine kinase</fullName>
        <ecNumber evidence="2">2.7.13.3</ecNumber>
    </recommendedName>
</protein>
<organism evidence="11 12">
    <name type="scientific">Stutzerimonas chloritidismutans</name>
    <name type="common">Pseudomonas chloritidismutans</name>
    <dbReference type="NCBI Taxonomy" id="203192"/>
    <lineage>
        <taxon>Bacteria</taxon>
        <taxon>Pseudomonadati</taxon>
        <taxon>Pseudomonadota</taxon>
        <taxon>Gammaproteobacteria</taxon>
        <taxon>Pseudomonadales</taxon>
        <taxon>Pseudomonadaceae</taxon>
        <taxon>Stutzerimonas</taxon>
    </lineage>
</organism>
<dbReference type="EMBL" id="JBCFXD010000001">
    <property type="protein sequence ID" value="MEL7557798.1"/>
    <property type="molecule type" value="Genomic_DNA"/>
</dbReference>
<evidence type="ECO:0000313" key="12">
    <source>
        <dbReference type="Proteomes" id="UP001467669"/>
    </source>
</evidence>
<keyword evidence="7" id="KW-1133">Transmembrane helix</keyword>
<evidence type="ECO:0000256" key="1">
    <source>
        <dbReference type="ARBA" id="ARBA00000085"/>
    </source>
</evidence>
<evidence type="ECO:0000256" key="2">
    <source>
        <dbReference type="ARBA" id="ARBA00012438"/>
    </source>
</evidence>
<proteinExistence type="predicted"/>
<dbReference type="Gene3D" id="3.30.565.10">
    <property type="entry name" value="Histidine kinase-like ATPase, C-terminal domain"/>
    <property type="match status" value="1"/>
</dbReference>
<dbReference type="CDD" id="cd19410">
    <property type="entry name" value="HK9-like_sensor"/>
    <property type="match status" value="1"/>
</dbReference>
<dbReference type="CDD" id="cd00156">
    <property type="entry name" value="REC"/>
    <property type="match status" value="1"/>
</dbReference>
<dbReference type="InterPro" id="IPR005467">
    <property type="entry name" value="His_kinase_dom"/>
</dbReference>
<accession>A0ABU9M4L0</accession>
<dbReference type="InterPro" id="IPR013656">
    <property type="entry name" value="PAS_4"/>
</dbReference>
<comment type="catalytic activity">
    <reaction evidence="1">
        <text>ATP + protein L-histidine = ADP + protein N-phospho-L-histidine.</text>
        <dbReference type="EC" id="2.7.13.3"/>
    </reaction>
</comment>
<evidence type="ECO:0000256" key="7">
    <source>
        <dbReference type="SAM" id="Phobius"/>
    </source>
</evidence>
<evidence type="ECO:0000256" key="6">
    <source>
        <dbReference type="PROSITE-ProRule" id="PRU00169"/>
    </source>
</evidence>
<dbReference type="InterPro" id="IPR003594">
    <property type="entry name" value="HATPase_dom"/>
</dbReference>
<dbReference type="SUPFAM" id="SSF47384">
    <property type="entry name" value="Homodimeric domain of signal transducing histidine kinase"/>
    <property type="match status" value="1"/>
</dbReference>
<dbReference type="SMART" id="SM00388">
    <property type="entry name" value="HisKA"/>
    <property type="match status" value="1"/>
</dbReference>
<dbReference type="PROSITE" id="PS50110">
    <property type="entry name" value="RESPONSE_REGULATORY"/>
    <property type="match status" value="2"/>
</dbReference>
<dbReference type="GO" id="GO:0005524">
    <property type="term" value="F:ATP binding"/>
    <property type="evidence" value="ECO:0007669"/>
    <property type="project" value="UniProtKB-KW"/>
</dbReference>
<evidence type="ECO:0000259" key="8">
    <source>
        <dbReference type="PROSITE" id="PS50109"/>
    </source>
</evidence>
<dbReference type="InterPro" id="IPR011006">
    <property type="entry name" value="CheY-like_superfamily"/>
</dbReference>
<dbReference type="RefSeq" id="WP_342404858.1">
    <property type="nucleotide sequence ID" value="NZ_JBCFXD010000001.1"/>
</dbReference>
<feature type="domain" description="Response regulatory" evidence="9">
    <location>
        <begin position="828"/>
        <end position="938"/>
    </location>
</feature>
<feature type="modified residue" description="4-aspartylphosphate" evidence="6">
    <location>
        <position position="877"/>
    </location>
</feature>
<keyword evidence="7" id="KW-0812">Transmembrane</keyword>
<dbReference type="Gene3D" id="3.40.50.2300">
    <property type="match status" value="2"/>
</dbReference>
<gene>
    <name evidence="11" type="ORF">AAGW23_02920</name>
</gene>
<dbReference type="SMART" id="SM00387">
    <property type="entry name" value="HATPase_c"/>
    <property type="match status" value="1"/>
</dbReference>
<keyword evidence="3 6" id="KW-0597">Phosphoprotein</keyword>
<dbReference type="Pfam" id="PF00072">
    <property type="entry name" value="Response_reg"/>
    <property type="match status" value="1"/>
</dbReference>
<dbReference type="SUPFAM" id="SSF55785">
    <property type="entry name" value="PYP-like sensor domain (PAS domain)"/>
    <property type="match status" value="1"/>
</dbReference>
<name>A0ABU9M4L0_STUCH</name>
<evidence type="ECO:0000259" key="10">
    <source>
        <dbReference type="PROSITE" id="PS50112"/>
    </source>
</evidence>
<dbReference type="Pfam" id="PF08448">
    <property type="entry name" value="PAS_4"/>
    <property type="match status" value="1"/>
</dbReference>
<dbReference type="PANTHER" id="PTHR43047">
    <property type="entry name" value="TWO-COMPONENT HISTIDINE PROTEIN KINASE"/>
    <property type="match status" value="1"/>
</dbReference>
<comment type="caution">
    <text evidence="11">The sequence shown here is derived from an EMBL/GenBank/DDBJ whole genome shotgun (WGS) entry which is preliminary data.</text>
</comment>
<dbReference type="SMART" id="SM00448">
    <property type="entry name" value="REC"/>
    <property type="match status" value="2"/>
</dbReference>
<keyword evidence="11" id="KW-0547">Nucleotide-binding</keyword>
<feature type="domain" description="Histidine kinase" evidence="8">
    <location>
        <begin position="456"/>
        <end position="677"/>
    </location>
</feature>
<keyword evidence="4" id="KW-0808">Transferase</keyword>
<dbReference type="InterPro" id="IPR035965">
    <property type="entry name" value="PAS-like_dom_sf"/>
</dbReference>
<dbReference type="NCBIfam" id="TIGR00229">
    <property type="entry name" value="sensory_box"/>
    <property type="match status" value="1"/>
</dbReference>
<evidence type="ECO:0000313" key="11">
    <source>
        <dbReference type="EMBL" id="MEL7557798.1"/>
    </source>
</evidence>
<evidence type="ECO:0000256" key="3">
    <source>
        <dbReference type="ARBA" id="ARBA00022553"/>
    </source>
</evidence>
<reference evidence="11 12" key="1">
    <citation type="submission" date="2024-04" db="EMBL/GenBank/DDBJ databases">
        <title>Draft Genome Sequence of Isolates Cultured from Underwater Hawaii Seamounts in the North Pacific Ocean.</title>
        <authorList>
            <person name="Sharma I."/>
            <person name="Darden B."/>
            <person name="Creggett J."/>
            <person name="Taylor S."/>
            <person name="Grant M.P."/>
            <person name="Scott J."/>
            <person name="Attles S."/>
            <person name="Walker S."/>
            <person name="Johnson G."/>
            <person name="St. Cloud C."/>
        </authorList>
    </citation>
    <scope>NUCLEOTIDE SEQUENCE [LARGE SCALE GENOMIC DNA]</scope>
    <source>
        <strain evidence="11 12">03GJ23</strain>
    </source>
</reference>
<dbReference type="InterPro" id="IPR000014">
    <property type="entry name" value="PAS"/>
</dbReference>
<evidence type="ECO:0000259" key="9">
    <source>
        <dbReference type="PROSITE" id="PS50110"/>
    </source>
</evidence>
<feature type="domain" description="Response regulatory" evidence="9">
    <location>
        <begin position="700"/>
        <end position="820"/>
    </location>
</feature>
<comment type="caution">
    <text evidence="6">Lacks conserved residue(s) required for the propagation of feature annotation.</text>
</comment>
<dbReference type="InterPro" id="IPR001789">
    <property type="entry name" value="Sig_transdc_resp-reg_receiver"/>
</dbReference>
<dbReference type="InterPro" id="IPR004358">
    <property type="entry name" value="Sig_transdc_His_kin-like_C"/>
</dbReference>
<dbReference type="SUPFAM" id="SSF55874">
    <property type="entry name" value="ATPase domain of HSP90 chaperone/DNA topoisomerase II/histidine kinase"/>
    <property type="match status" value="1"/>
</dbReference>
<dbReference type="Pfam" id="PF05227">
    <property type="entry name" value="CHASE3"/>
    <property type="match status" value="1"/>
</dbReference>
<dbReference type="Pfam" id="PF00512">
    <property type="entry name" value="HisKA"/>
    <property type="match status" value="1"/>
</dbReference>
<dbReference type="CDD" id="cd00082">
    <property type="entry name" value="HisKA"/>
    <property type="match status" value="1"/>
</dbReference>
<dbReference type="SUPFAM" id="SSF52172">
    <property type="entry name" value="CheY-like"/>
    <property type="match status" value="2"/>
</dbReference>
<keyword evidence="7" id="KW-0472">Membrane</keyword>